<accession>A0A1F4Q1G6</accession>
<keyword evidence="1" id="KW-0472">Membrane</keyword>
<dbReference type="Proteomes" id="UP000178724">
    <property type="component" value="Unassembled WGS sequence"/>
</dbReference>
<gene>
    <name evidence="2" type="ORF">A2625_06330</name>
</gene>
<evidence type="ECO:0000313" key="3">
    <source>
        <dbReference type="Proteomes" id="UP000178724"/>
    </source>
</evidence>
<evidence type="ECO:0000256" key="1">
    <source>
        <dbReference type="SAM" id="Phobius"/>
    </source>
</evidence>
<keyword evidence="1" id="KW-0812">Transmembrane</keyword>
<organism evidence="2 3">
    <name type="scientific">candidate division WOR-1 bacterium RIFCSPHIGHO2_01_FULL_53_15</name>
    <dbReference type="NCBI Taxonomy" id="1802564"/>
    <lineage>
        <taxon>Bacteria</taxon>
        <taxon>Bacillati</taxon>
        <taxon>Saganbacteria</taxon>
    </lineage>
</organism>
<comment type="caution">
    <text evidence="2">The sequence shown here is derived from an EMBL/GenBank/DDBJ whole genome shotgun (WGS) entry which is preliminary data.</text>
</comment>
<name>A0A1F4Q1G6_UNCSA</name>
<feature type="transmembrane region" description="Helical" evidence="1">
    <location>
        <begin position="137"/>
        <end position="156"/>
    </location>
</feature>
<reference evidence="2 3" key="1">
    <citation type="journal article" date="2016" name="Nat. Commun.">
        <title>Thousands of microbial genomes shed light on interconnected biogeochemical processes in an aquifer system.</title>
        <authorList>
            <person name="Anantharaman K."/>
            <person name="Brown C.T."/>
            <person name="Hug L.A."/>
            <person name="Sharon I."/>
            <person name="Castelle C.J."/>
            <person name="Probst A.J."/>
            <person name="Thomas B.C."/>
            <person name="Singh A."/>
            <person name="Wilkins M.J."/>
            <person name="Karaoz U."/>
            <person name="Brodie E.L."/>
            <person name="Williams K.H."/>
            <person name="Hubbard S.S."/>
            <person name="Banfield J.F."/>
        </authorList>
    </citation>
    <scope>NUCLEOTIDE SEQUENCE [LARGE SCALE GENOMIC DNA]</scope>
</reference>
<keyword evidence="1" id="KW-1133">Transmembrane helix</keyword>
<dbReference type="AlphaFoldDB" id="A0A1F4Q1G6"/>
<evidence type="ECO:0000313" key="2">
    <source>
        <dbReference type="EMBL" id="OGB89720.1"/>
    </source>
</evidence>
<proteinExistence type="predicted"/>
<dbReference type="EMBL" id="METM01000021">
    <property type="protein sequence ID" value="OGB89720.1"/>
    <property type="molecule type" value="Genomic_DNA"/>
</dbReference>
<feature type="transmembrane region" description="Helical" evidence="1">
    <location>
        <begin position="104"/>
        <end position="125"/>
    </location>
</feature>
<protein>
    <submittedName>
        <fullName evidence="2">Uncharacterized protein</fullName>
    </submittedName>
</protein>
<sequence length="174" mass="19075">MAGWLMIILLVSPVLAEKKIERGTRAWFGLGAWQSVDGRIFGLPIVTYDFRLDEDYKTIFRGLGHDNGLIQFFFPSAHSNARLRGIMDTKPEAARYLRAFDDGIFMGNVWASVTTATGWGGLISLAAGINAGNRNQAYFGVGLLAIAAVFNALTALNYSSFDDLDQAIKVYNGE</sequence>